<reference evidence="4 5" key="1">
    <citation type="submission" date="2022-06" db="EMBL/GenBank/DDBJ databases">
        <title>Halogeometricum sp. a new haloarchaeum isolate from saline soil.</title>
        <authorList>
            <person name="Strakova D."/>
            <person name="Galisteo C."/>
            <person name="Sanchez-Porro C."/>
            <person name="Ventosa A."/>
        </authorList>
    </citation>
    <scope>NUCLEOTIDE SEQUENCE [LARGE SCALE GENOMIC DNA]</scope>
    <source>
        <strain evidence="4 5">S1BR25-6</strain>
    </source>
</reference>
<dbReference type="Proteomes" id="UP001257060">
    <property type="component" value="Unassembled WGS sequence"/>
</dbReference>
<evidence type="ECO:0000256" key="1">
    <source>
        <dbReference type="ARBA" id="ARBA00008779"/>
    </source>
</evidence>
<dbReference type="RefSeq" id="WP_310925136.1">
    <property type="nucleotide sequence ID" value="NZ_JAMQOP010000003.1"/>
</dbReference>
<dbReference type="InterPro" id="IPR017850">
    <property type="entry name" value="Alkaline_phosphatase_core_sf"/>
</dbReference>
<sequence length="461" mass="52109">MRNVVLICLDSIRKDYFDKYAPRLAQRADINFSQCRAASSWSVPSHASMFTGALPSDHGVHTHNMRFEGISEESFTKALSEHNSICVSANGFTTKEFGFDSLFDELVSVHPGRRFTNGEDAGGKSVREILRDIPSADHPLVSLLNGAYSKLYWLVDLLPIPSPFDQGAKLIRKHSLKRLSSSSEPAFLFTNFMEGHLPHQPQLQLNSDLHSVPWSWTSTKFDHFEANRQGEEYLKDHSEDINNFRDLYTSNIDYLDRQVVEMIDDIDSQTALETTFVITSDHGENLGYDDEDNLVAHRSSLSEALLHVPLCVVNPPSDWYSTESVHEFISHLELPKIVESLAKEQTFEAKHHPVSAELIGGGAKIVSEDEYWNRMIRCSYVDSQKYEWDSLGSSTLYELDLSKPCKIQRRENGVTIPDTAKTAFTTEISQYKSDITSQSTQDLNSEVDAGTQERLKDLGYL</sequence>
<dbReference type="SUPFAM" id="SSF53649">
    <property type="entry name" value="Alkaline phosphatase-like"/>
    <property type="match status" value="1"/>
</dbReference>
<dbReference type="EMBL" id="JAMQOP010000003">
    <property type="protein sequence ID" value="MDS0300241.1"/>
    <property type="molecule type" value="Genomic_DNA"/>
</dbReference>
<accession>A0ABU2GHH6</accession>
<comment type="caution">
    <text evidence="4">The sequence shown here is derived from an EMBL/GenBank/DDBJ whole genome shotgun (WGS) entry which is preliminary data.</text>
</comment>
<dbReference type="Pfam" id="PF00884">
    <property type="entry name" value="Sulfatase"/>
    <property type="match status" value="1"/>
</dbReference>
<keyword evidence="2" id="KW-0378">Hydrolase</keyword>
<gene>
    <name evidence="4" type="ORF">NDI76_15955</name>
</gene>
<name>A0ABU2GHH6_9EURY</name>
<evidence type="ECO:0000313" key="5">
    <source>
        <dbReference type="Proteomes" id="UP001257060"/>
    </source>
</evidence>
<organism evidence="4 5">
    <name type="scientific">Halogeometricum salsisoli</name>
    <dbReference type="NCBI Taxonomy" id="2950536"/>
    <lineage>
        <taxon>Archaea</taxon>
        <taxon>Methanobacteriati</taxon>
        <taxon>Methanobacteriota</taxon>
        <taxon>Stenosarchaea group</taxon>
        <taxon>Halobacteria</taxon>
        <taxon>Halobacteriales</taxon>
        <taxon>Haloferacaceae</taxon>
        <taxon>Halogeometricum</taxon>
    </lineage>
</organism>
<dbReference type="InterPro" id="IPR000917">
    <property type="entry name" value="Sulfatase_N"/>
</dbReference>
<dbReference type="InterPro" id="IPR050738">
    <property type="entry name" value="Sulfatase"/>
</dbReference>
<dbReference type="PANTHER" id="PTHR42693:SF53">
    <property type="entry name" value="ENDO-4-O-SULFATASE"/>
    <property type="match status" value="1"/>
</dbReference>
<evidence type="ECO:0000256" key="2">
    <source>
        <dbReference type="ARBA" id="ARBA00022801"/>
    </source>
</evidence>
<feature type="domain" description="Sulfatase N-terminal" evidence="3">
    <location>
        <begin position="2"/>
        <end position="335"/>
    </location>
</feature>
<protein>
    <submittedName>
        <fullName evidence="4">Sulfatase-like hydrolase/transferase</fullName>
    </submittedName>
</protein>
<keyword evidence="5" id="KW-1185">Reference proteome</keyword>
<proteinExistence type="inferred from homology"/>
<evidence type="ECO:0000313" key="4">
    <source>
        <dbReference type="EMBL" id="MDS0300241.1"/>
    </source>
</evidence>
<comment type="similarity">
    <text evidence="1">Belongs to the sulfatase family.</text>
</comment>
<evidence type="ECO:0000259" key="3">
    <source>
        <dbReference type="Pfam" id="PF00884"/>
    </source>
</evidence>
<dbReference type="Gene3D" id="3.40.720.10">
    <property type="entry name" value="Alkaline Phosphatase, subunit A"/>
    <property type="match status" value="1"/>
</dbReference>
<dbReference type="PANTHER" id="PTHR42693">
    <property type="entry name" value="ARYLSULFATASE FAMILY MEMBER"/>
    <property type="match status" value="1"/>
</dbReference>